<dbReference type="SMR" id="A0A482WUS6"/>
<dbReference type="CDD" id="cd22572">
    <property type="entry name" value="GCP5_NTD"/>
    <property type="match status" value="1"/>
</dbReference>
<accession>A0A482WUS6</accession>
<dbReference type="InterPro" id="IPR059169">
    <property type="entry name" value="GCP5_N_ext"/>
</dbReference>
<dbReference type="PANTHER" id="PTHR19302">
    <property type="entry name" value="GAMMA TUBULIN COMPLEX PROTEIN"/>
    <property type="match status" value="1"/>
</dbReference>
<dbReference type="GO" id="GO:0031122">
    <property type="term" value="P:cytoplasmic microtubule organization"/>
    <property type="evidence" value="ECO:0007669"/>
    <property type="project" value="TreeGrafter"/>
</dbReference>
<reference evidence="5 6" key="1">
    <citation type="journal article" date="2017" name="Gigascience">
        <title>Genome sequence of the small brown planthopper, Laodelphax striatellus.</title>
        <authorList>
            <person name="Zhu J."/>
            <person name="Jiang F."/>
            <person name="Wang X."/>
            <person name="Yang P."/>
            <person name="Bao Y."/>
            <person name="Zhao W."/>
            <person name="Wang W."/>
            <person name="Lu H."/>
            <person name="Wang Q."/>
            <person name="Cui N."/>
            <person name="Li J."/>
            <person name="Chen X."/>
            <person name="Luo L."/>
            <person name="Yu J."/>
            <person name="Kang L."/>
            <person name="Cui F."/>
        </authorList>
    </citation>
    <scope>NUCLEOTIDE SEQUENCE [LARGE SCALE GENOMIC DNA]</scope>
    <source>
        <strain evidence="5">Lst14</strain>
    </source>
</reference>
<dbReference type="AlphaFoldDB" id="A0A482WUS6"/>
<dbReference type="InParanoid" id="A0A482WUS6"/>
<protein>
    <recommendedName>
        <fullName evidence="4">Gamma-tubulin complex component</fullName>
    </recommendedName>
</protein>
<dbReference type="Proteomes" id="UP000291343">
    <property type="component" value="Unassembled WGS sequence"/>
</dbReference>
<organism evidence="5 6">
    <name type="scientific">Laodelphax striatellus</name>
    <name type="common">Small brown planthopper</name>
    <name type="synonym">Delphax striatella</name>
    <dbReference type="NCBI Taxonomy" id="195883"/>
    <lineage>
        <taxon>Eukaryota</taxon>
        <taxon>Metazoa</taxon>
        <taxon>Ecdysozoa</taxon>
        <taxon>Arthropoda</taxon>
        <taxon>Hexapoda</taxon>
        <taxon>Insecta</taxon>
        <taxon>Pterygota</taxon>
        <taxon>Neoptera</taxon>
        <taxon>Paraneoptera</taxon>
        <taxon>Hemiptera</taxon>
        <taxon>Auchenorrhyncha</taxon>
        <taxon>Fulgoroidea</taxon>
        <taxon>Delphacidae</taxon>
        <taxon>Criomorphinae</taxon>
        <taxon>Laodelphax</taxon>
    </lineage>
</organism>
<dbReference type="GO" id="GO:0051011">
    <property type="term" value="F:microtubule minus-end binding"/>
    <property type="evidence" value="ECO:0007669"/>
    <property type="project" value="TreeGrafter"/>
</dbReference>
<keyword evidence="2 4" id="KW-0493">Microtubule</keyword>
<dbReference type="GO" id="GO:0000930">
    <property type="term" value="C:gamma-tubulin complex"/>
    <property type="evidence" value="ECO:0007669"/>
    <property type="project" value="TreeGrafter"/>
</dbReference>
<comment type="similarity">
    <text evidence="4">Belongs to the TUBGCP family.</text>
</comment>
<dbReference type="PANTHER" id="PTHR19302:SF33">
    <property type="entry name" value="GAMMA-TUBULIN COMPLEX COMPONENT 5"/>
    <property type="match status" value="1"/>
</dbReference>
<dbReference type="GO" id="GO:0051321">
    <property type="term" value="P:meiotic cell cycle"/>
    <property type="evidence" value="ECO:0007669"/>
    <property type="project" value="TreeGrafter"/>
</dbReference>
<dbReference type="EMBL" id="QKKF02024922">
    <property type="protein sequence ID" value="RZF37218.1"/>
    <property type="molecule type" value="Genomic_DNA"/>
</dbReference>
<proteinExistence type="inferred from homology"/>
<dbReference type="InterPro" id="IPR007259">
    <property type="entry name" value="GCP"/>
</dbReference>
<evidence type="ECO:0000313" key="5">
    <source>
        <dbReference type="EMBL" id="RZF37218.1"/>
    </source>
</evidence>
<keyword evidence="6" id="KW-1185">Reference proteome</keyword>
<evidence type="ECO:0000256" key="1">
    <source>
        <dbReference type="ARBA" id="ARBA00022490"/>
    </source>
</evidence>
<comment type="caution">
    <text evidence="5">The sequence shown here is derived from an EMBL/GenBank/DDBJ whole genome shotgun (WGS) entry which is preliminary data.</text>
</comment>
<dbReference type="STRING" id="195883.A0A482WUS6"/>
<dbReference type="GO" id="GO:0000922">
    <property type="term" value="C:spindle pole"/>
    <property type="evidence" value="ECO:0007669"/>
    <property type="project" value="InterPro"/>
</dbReference>
<comment type="subcellular location">
    <subcellularLocation>
        <location evidence="4">Cytoplasm</location>
        <location evidence="4">Cytoskeleton</location>
        <location evidence="4">Microtubule organizing center</location>
    </subcellularLocation>
</comment>
<dbReference type="OrthoDB" id="66546at2759"/>
<dbReference type="GO" id="GO:0043015">
    <property type="term" value="F:gamma-tubulin binding"/>
    <property type="evidence" value="ECO:0007669"/>
    <property type="project" value="InterPro"/>
</dbReference>
<evidence type="ECO:0000256" key="3">
    <source>
        <dbReference type="ARBA" id="ARBA00023212"/>
    </source>
</evidence>
<dbReference type="GO" id="GO:0000278">
    <property type="term" value="P:mitotic cell cycle"/>
    <property type="evidence" value="ECO:0007669"/>
    <property type="project" value="TreeGrafter"/>
</dbReference>
<evidence type="ECO:0000313" key="6">
    <source>
        <dbReference type="Proteomes" id="UP000291343"/>
    </source>
</evidence>
<keyword evidence="1 4" id="KW-0963">Cytoplasm</keyword>
<dbReference type="GO" id="GO:0007020">
    <property type="term" value="P:microtubule nucleation"/>
    <property type="evidence" value="ECO:0007669"/>
    <property type="project" value="InterPro"/>
</dbReference>
<dbReference type="GO" id="GO:0005874">
    <property type="term" value="C:microtubule"/>
    <property type="evidence" value="ECO:0007669"/>
    <property type="project" value="UniProtKB-KW"/>
</dbReference>
<sequence length="397" mass="45864">MAAYENSRKQLLRPDLKRLIQHITNFTDNDVGYKQCEAFAFSQLLYHNFLSVNRLEVQRTIHGLIDKFNIQGFNEKAKTLETLVDKFVNADEFRDHREVDVQWSILQLMACLSDNPTSLTLGQDFQPIPSRQFSIQNEDEGHPSAQTDDAINWGEYLKEGNERFDLNKEENESIVLSDLEEGEGDVGEIEDDSILSHSVFSRNESFVERSSIERQTVNKFVDDRQPDYESSLKQKIQFDWWNDETLRIEPDSSHPYARLVTHWEELENKHTHGLLPVGGTLLMTEYKVVREALWMLQQPTSTFLFYVSDGGQVGVKPNISIPSLTPESLAQLLNESFCKYSEIILSLRNFIDDVNSGEIEDKRPPHTYQAYSAALQCQLNVFWQSICKLEKKIMIQA</sequence>
<name>A0A482WUS6_LAOST</name>
<evidence type="ECO:0000256" key="2">
    <source>
        <dbReference type="ARBA" id="ARBA00022701"/>
    </source>
</evidence>
<keyword evidence="3 4" id="KW-0206">Cytoskeleton</keyword>
<gene>
    <name evidence="5" type="ORF">LSTR_LSTR015619</name>
</gene>
<evidence type="ECO:0000256" key="4">
    <source>
        <dbReference type="RuleBase" id="RU363050"/>
    </source>
</evidence>
<dbReference type="GO" id="GO:0051225">
    <property type="term" value="P:spindle assembly"/>
    <property type="evidence" value="ECO:0007669"/>
    <property type="project" value="TreeGrafter"/>
</dbReference>